<gene>
    <name evidence="2" type="ORF">HPP92_027680</name>
</gene>
<proteinExistence type="predicted"/>
<dbReference type="AlphaFoldDB" id="A0A835PE29"/>
<dbReference type="Proteomes" id="UP000636800">
    <property type="component" value="Unassembled WGS sequence"/>
</dbReference>
<keyword evidence="1" id="KW-0175">Coiled coil</keyword>
<accession>A0A835PE29</accession>
<keyword evidence="3" id="KW-1185">Reference proteome</keyword>
<comment type="caution">
    <text evidence="2">The sequence shown here is derived from an EMBL/GenBank/DDBJ whole genome shotgun (WGS) entry which is preliminary data.</text>
</comment>
<reference evidence="2 3" key="1">
    <citation type="journal article" date="2020" name="Nat. Food">
        <title>A phased Vanilla planifolia genome enables genetic improvement of flavour and production.</title>
        <authorList>
            <person name="Hasing T."/>
            <person name="Tang H."/>
            <person name="Brym M."/>
            <person name="Khazi F."/>
            <person name="Huang T."/>
            <person name="Chambers A.H."/>
        </authorList>
    </citation>
    <scope>NUCLEOTIDE SEQUENCE [LARGE SCALE GENOMIC DNA]</scope>
    <source>
        <tissue evidence="2">Leaf</tissue>
    </source>
</reference>
<feature type="non-terminal residue" evidence="2">
    <location>
        <position position="119"/>
    </location>
</feature>
<dbReference type="EMBL" id="JADCNL010000283">
    <property type="protein sequence ID" value="KAG0448737.1"/>
    <property type="molecule type" value="Genomic_DNA"/>
</dbReference>
<feature type="coiled-coil region" evidence="1">
    <location>
        <begin position="48"/>
        <end position="75"/>
    </location>
</feature>
<evidence type="ECO:0000313" key="2">
    <source>
        <dbReference type="EMBL" id="KAG0448737.1"/>
    </source>
</evidence>
<name>A0A835PE29_VANPL</name>
<protein>
    <submittedName>
        <fullName evidence="2">Uncharacterized protein</fullName>
    </submittedName>
</protein>
<evidence type="ECO:0000313" key="3">
    <source>
        <dbReference type="Proteomes" id="UP000636800"/>
    </source>
</evidence>
<evidence type="ECO:0000256" key="1">
    <source>
        <dbReference type="SAM" id="Coils"/>
    </source>
</evidence>
<organism evidence="2 3">
    <name type="scientific">Vanilla planifolia</name>
    <name type="common">Vanilla</name>
    <dbReference type="NCBI Taxonomy" id="51239"/>
    <lineage>
        <taxon>Eukaryota</taxon>
        <taxon>Viridiplantae</taxon>
        <taxon>Streptophyta</taxon>
        <taxon>Embryophyta</taxon>
        <taxon>Tracheophyta</taxon>
        <taxon>Spermatophyta</taxon>
        <taxon>Magnoliopsida</taxon>
        <taxon>Liliopsida</taxon>
        <taxon>Asparagales</taxon>
        <taxon>Orchidaceae</taxon>
        <taxon>Vanilloideae</taxon>
        <taxon>Vanilleae</taxon>
        <taxon>Vanilla</taxon>
    </lineage>
</organism>
<sequence>KDEWYEKLHQEAKVAIKAQEKEAEADAIKNGDAISKLQKVKNALVEIITRLTDQASLLTNQLENMMVQIVNLEELSFCSTPLDLDMKQQVQGVLNLIDLVKRASAKSGSTGDDIKDNPE</sequence>